<dbReference type="Pfam" id="PF13041">
    <property type="entry name" value="PPR_2"/>
    <property type="match status" value="2"/>
</dbReference>
<dbReference type="Pfam" id="PF01535">
    <property type="entry name" value="PPR"/>
    <property type="match status" value="2"/>
</dbReference>
<feature type="repeat" description="PPR" evidence="3">
    <location>
        <begin position="221"/>
        <end position="255"/>
    </location>
</feature>
<dbReference type="PANTHER" id="PTHR47939:SF12">
    <property type="entry name" value="PENTACOTRIPEPTIDE-REPEAT REGION OF PRORP DOMAIN-CONTAINING PROTEIN"/>
    <property type="match status" value="1"/>
</dbReference>
<protein>
    <recommendedName>
        <fullName evidence="6">Pentatricopeptide repeat-containing protein</fullName>
    </recommendedName>
</protein>
<gene>
    <name evidence="4" type="ORF">CITCOLO1_LOCUS4858</name>
</gene>
<sequence>MREKMAAITNRRIIINNFSFSFIFHQRFTPFTSDSTAAAPPHNNIPSAINPTHLRRVCTVLYQQQNSPDIKLHSKLLACNFNLSHEFFLQVCNTFPLSWRPVYRFFQFTETDPNFTHTAVSFNKLIDVVGKSRNIDLLWGLVQDMGRRRLVTDKTFVVALRTLAAARELKKCVEFFHLMDGYGFGYSLMTLNKVVEKLCGCKLVDEAKFLVMKLKEWIKADDVTYKWLIKGFCNVGDLVEASKIWNLMVDEGFEPEMEAVEEMMNVLFKTNKFDEALKLFQAIRSNRMNDLIPSTYSLVIRWLCNKAKVQQAYVVFNEMHKRGLEADNSAHSSLIYGLLARGRRREAYNIMRRIENPDLGVYHALIRGLLRLKRANEATQVFREMIERGCEPIMHTYIMLLQGHLGKRGRKGLDPFVNFDTIFVGGLVKNGKSLEATKYVERLMKRGLEVPRFDYNKFLHYYSNEEGVVMFREVGNRLREVGLVDLADIFQRYGEKMTTRDRRRDRAITVSSGI</sequence>
<dbReference type="Proteomes" id="UP001642487">
    <property type="component" value="Chromosome 11"/>
</dbReference>
<dbReference type="InterPro" id="IPR011990">
    <property type="entry name" value="TPR-like_helical_dom_sf"/>
</dbReference>
<proteinExistence type="inferred from homology"/>
<dbReference type="Gene3D" id="1.25.40.10">
    <property type="entry name" value="Tetratricopeptide repeat domain"/>
    <property type="match status" value="3"/>
</dbReference>
<keyword evidence="2" id="KW-0677">Repeat</keyword>
<dbReference type="EMBL" id="OZ021745">
    <property type="protein sequence ID" value="CAK9313147.1"/>
    <property type="molecule type" value="Genomic_DNA"/>
</dbReference>
<evidence type="ECO:0000256" key="3">
    <source>
        <dbReference type="PROSITE-ProRule" id="PRU00708"/>
    </source>
</evidence>
<name>A0ABP0Y333_9ROSI</name>
<evidence type="ECO:0000256" key="2">
    <source>
        <dbReference type="ARBA" id="ARBA00022737"/>
    </source>
</evidence>
<feature type="repeat" description="PPR" evidence="3">
    <location>
        <begin position="292"/>
        <end position="326"/>
    </location>
</feature>
<evidence type="ECO:0000313" key="4">
    <source>
        <dbReference type="EMBL" id="CAK9313147.1"/>
    </source>
</evidence>
<reference evidence="4 5" key="1">
    <citation type="submission" date="2024-03" db="EMBL/GenBank/DDBJ databases">
        <authorList>
            <person name="Gkanogiannis A."/>
            <person name="Becerra Lopez-Lavalle L."/>
        </authorList>
    </citation>
    <scope>NUCLEOTIDE SEQUENCE [LARGE SCALE GENOMIC DNA]</scope>
</reference>
<evidence type="ECO:0000313" key="5">
    <source>
        <dbReference type="Proteomes" id="UP001642487"/>
    </source>
</evidence>
<feature type="repeat" description="PPR" evidence="3">
    <location>
        <begin position="358"/>
        <end position="392"/>
    </location>
</feature>
<dbReference type="Pfam" id="PF12854">
    <property type="entry name" value="PPR_1"/>
    <property type="match status" value="1"/>
</dbReference>
<evidence type="ECO:0000256" key="1">
    <source>
        <dbReference type="ARBA" id="ARBA00007626"/>
    </source>
</evidence>
<comment type="similarity">
    <text evidence="1">Belongs to the PPR family. P subfamily.</text>
</comment>
<keyword evidence="5" id="KW-1185">Reference proteome</keyword>
<evidence type="ECO:0008006" key="6">
    <source>
        <dbReference type="Google" id="ProtNLM"/>
    </source>
</evidence>
<accession>A0ABP0Y333</accession>
<dbReference type="InterPro" id="IPR050667">
    <property type="entry name" value="PPR-containing_protein"/>
</dbReference>
<dbReference type="NCBIfam" id="TIGR00756">
    <property type="entry name" value="PPR"/>
    <property type="match status" value="3"/>
</dbReference>
<organism evidence="4 5">
    <name type="scientific">Citrullus colocynthis</name>
    <name type="common">colocynth</name>
    <dbReference type="NCBI Taxonomy" id="252529"/>
    <lineage>
        <taxon>Eukaryota</taxon>
        <taxon>Viridiplantae</taxon>
        <taxon>Streptophyta</taxon>
        <taxon>Embryophyta</taxon>
        <taxon>Tracheophyta</taxon>
        <taxon>Spermatophyta</taxon>
        <taxon>Magnoliopsida</taxon>
        <taxon>eudicotyledons</taxon>
        <taxon>Gunneridae</taxon>
        <taxon>Pentapetalae</taxon>
        <taxon>rosids</taxon>
        <taxon>fabids</taxon>
        <taxon>Cucurbitales</taxon>
        <taxon>Cucurbitaceae</taxon>
        <taxon>Benincaseae</taxon>
        <taxon>Citrullus</taxon>
    </lineage>
</organism>
<dbReference type="PANTHER" id="PTHR47939">
    <property type="entry name" value="MEMBRANE-ASSOCIATED SALT-INDUCIBLE PROTEIN-LIKE"/>
    <property type="match status" value="1"/>
</dbReference>
<dbReference type="InterPro" id="IPR002885">
    <property type="entry name" value="PPR_rpt"/>
</dbReference>
<dbReference type="PROSITE" id="PS51375">
    <property type="entry name" value="PPR"/>
    <property type="match status" value="3"/>
</dbReference>